<protein>
    <recommendedName>
        <fullName evidence="6">Flagellum biosynthesis protein FlbT</fullName>
    </recommendedName>
</protein>
<dbReference type="GO" id="GO:0048027">
    <property type="term" value="F:mRNA 5'-UTR binding"/>
    <property type="evidence" value="ECO:0007669"/>
    <property type="project" value="InterPro"/>
</dbReference>
<evidence type="ECO:0000313" key="5">
    <source>
        <dbReference type="Proteomes" id="UP000632498"/>
    </source>
</evidence>
<dbReference type="InterPro" id="IPR009967">
    <property type="entry name" value="Flagellum_FlbT"/>
</dbReference>
<dbReference type="EMBL" id="BMHV01000004">
    <property type="protein sequence ID" value="GGF56305.1"/>
    <property type="molecule type" value="Genomic_DNA"/>
</dbReference>
<keyword evidence="2" id="KW-1005">Bacterial flagellum biogenesis</keyword>
<comment type="caution">
    <text evidence="4">The sequence shown here is derived from an EMBL/GenBank/DDBJ whole genome shotgun (WGS) entry which is preliminary data.</text>
</comment>
<dbReference type="GO" id="GO:0006402">
    <property type="term" value="P:mRNA catabolic process"/>
    <property type="evidence" value="ECO:0007669"/>
    <property type="project" value="InterPro"/>
</dbReference>
<evidence type="ECO:0000313" key="4">
    <source>
        <dbReference type="EMBL" id="GGF56305.1"/>
    </source>
</evidence>
<dbReference type="RefSeq" id="WP_188661714.1">
    <property type="nucleotide sequence ID" value="NZ_BMHV01000004.1"/>
</dbReference>
<dbReference type="GO" id="GO:1902209">
    <property type="term" value="P:negative regulation of bacterial-type flagellum assembly"/>
    <property type="evidence" value="ECO:0007669"/>
    <property type="project" value="InterPro"/>
</dbReference>
<reference evidence="4" key="2">
    <citation type="submission" date="2020-09" db="EMBL/GenBank/DDBJ databases">
        <authorList>
            <person name="Sun Q."/>
            <person name="Zhou Y."/>
        </authorList>
    </citation>
    <scope>NUCLEOTIDE SEQUENCE</scope>
    <source>
        <strain evidence="4">CGMCC 1.15254</strain>
    </source>
</reference>
<proteinExistence type="predicted"/>
<name>A0A917BRS5_9PROT</name>
<reference evidence="4" key="1">
    <citation type="journal article" date="2014" name="Int. J. Syst. Evol. Microbiol.">
        <title>Complete genome sequence of Corynebacterium casei LMG S-19264T (=DSM 44701T), isolated from a smear-ripened cheese.</title>
        <authorList>
            <consortium name="US DOE Joint Genome Institute (JGI-PGF)"/>
            <person name="Walter F."/>
            <person name="Albersmeier A."/>
            <person name="Kalinowski J."/>
            <person name="Ruckert C."/>
        </authorList>
    </citation>
    <scope>NUCLEOTIDE SEQUENCE</scope>
    <source>
        <strain evidence="4">CGMCC 1.15254</strain>
    </source>
</reference>
<evidence type="ECO:0000256" key="1">
    <source>
        <dbReference type="ARBA" id="ARBA00022491"/>
    </source>
</evidence>
<evidence type="ECO:0000256" key="2">
    <source>
        <dbReference type="ARBA" id="ARBA00022795"/>
    </source>
</evidence>
<accession>A0A917BRS5</accession>
<keyword evidence="5" id="KW-1185">Reference proteome</keyword>
<keyword evidence="3" id="KW-0694">RNA-binding</keyword>
<gene>
    <name evidence="4" type="ORF">GCM10011332_07230</name>
</gene>
<dbReference type="AlphaFoldDB" id="A0A917BRS5"/>
<keyword evidence="1" id="KW-0678">Repressor</keyword>
<sequence>MALQVNLKKGQKIIINGAVIENAGNRNISLNLHNKASLLRDSEVLGPDDCVTPAARIYYALQCAYIFPEKYEEHLRFFYLHLKEYIKAAPSCAPIVNDIEKEIDDANLYGALKKTQELINHEARVLENVRQPEPAKPSEVPKST</sequence>
<dbReference type="Proteomes" id="UP000632498">
    <property type="component" value="Unassembled WGS sequence"/>
</dbReference>
<organism evidence="4 5">
    <name type="scientific">Terasakiella brassicae</name>
    <dbReference type="NCBI Taxonomy" id="1634917"/>
    <lineage>
        <taxon>Bacteria</taxon>
        <taxon>Pseudomonadati</taxon>
        <taxon>Pseudomonadota</taxon>
        <taxon>Alphaproteobacteria</taxon>
        <taxon>Rhodospirillales</taxon>
        <taxon>Terasakiellaceae</taxon>
        <taxon>Terasakiella</taxon>
    </lineage>
</organism>
<evidence type="ECO:0000256" key="3">
    <source>
        <dbReference type="ARBA" id="ARBA00022884"/>
    </source>
</evidence>
<evidence type="ECO:0008006" key="6">
    <source>
        <dbReference type="Google" id="ProtNLM"/>
    </source>
</evidence>
<dbReference type="Pfam" id="PF07378">
    <property type="entry name" value="FlbT"/>
    <property type="match status" value="1"/>
</dbReference>
<dbReference type="GO" id="GO:0044781">
    <property type="term" value="P:bacterial-type flagellum organization"/>
    <property type="evidence" value="ECO:0007669"/>
    <property type="project" value="UniProtKB-KW"/>
</dbReference>